<keyword evidence="3 6" id="KW-0863">Zinc-finger</keyword>
<dbReference type="Gene3D" id="4.10.60.10">
    <property type="entry name" value="Zinc finger, CCHC-type"/>
    <property type="match status" value="1"/>
</dbReference>
<keyword evidence="11" id="KW-1185">Reference proteome</keyword>
<feature type="domain" description="CCHC-type" evidence="8">
    <location>
        <begin position="196"/>
        <end position="210"/>
    </location>
</feature>
<sequence>MSSTIYYKFYSQKDISRLPFDGTGITVFDLKKDIININALGDGTDFQLKLYNPDGMEEYVDDTQVIPRSSTVIAKRAPATKSIHSNVNTGMRISNATRYVIGKPKIFKKLGTTNNTAATNTTVMNTLLRSGNSNISGNSGPVSEEDRIANMFANQEVQWEQTQKEMSQAVPIFHSKNSSAMQSSHIEAPPPPGYMCYRCGAKDHWIKNCPTNSNPNFEGKRIKRTTGIPKKFLKTVSIDPSTMSNEDIENVNLMITQDGKFVVQMEDDKTWEDYQRKKEQQGRNLDRDGQSHRFGNTGVYRRNYFSELPDDLRCPLTDGLIKDAVVTSQCCKKNVSRKVMEDALLESDFICPLCKKHDIYLDSLEPNEDLRRKVNAYIEEHASNVKSNGENTSTVNGANNVGTNSDSSGNVGNGNQPENNGTNKRKTATTTGTTNVETDSNGSNKKLKMPIVPPVPIPPFVFPMFPLPPFPPTNTLNGHMGNNNGNINNK</sequence>
<evidence type="ECO:0000256" key="7">
    <source>
        <dbReference type="SAM" id="MobiDB-lite"/>
    </source>
</evidence>
<dbReference type="InterPro" id="IPR025829">
    <property type="entry name" value="Zn_knuckle_CX2CX3GHX4C"/>
</dbReference>
<dbReference type="SMART" id="SM01180">
    <property type="entry name" value="DWNN"/>
    <property type="match status" value="1"/>
</dbReference>
<dbReference type="SUPFAM" id="SSF57850">
    <property type="entry name" value="RING/U-box"/>
    <property type="match status" value="1"/>
</dbReference>
<dbReference type="GO" id="GO:0003676">
    <property type="term" value="F:nucleic acid binding"/>
    <property type="evidence" value="ECO:0007669"/>
    <property type="project" value="InterPro"/>
</dbReference>
<dbReference type="InterPro" id="IPR036875">
    <property type="entry name" value="Znf_CCHC_sf"/>
</dbReference>
<dbReference type="CDD" id="cd16620">
    <property type="entry name" value="vRING-HC-C4C4_RBBP6"/>
    <property type="match status" value="1"/>
</dbReference>
<evidence type="ECO:0000256" key="1">
    <source>
        <dbReference type="ARBA" id="ARBA00004123"/>
    </source>
</evidence>
<dbReference type="VEuPathDB" id="FungiDB:SCODWIG_00118"/>
<dbReference type="AlphaFoldDB" id="A0A376B108"/>
<dbReference type="FunFam" id="4.10.60.10:FF:000005">
    <property type="entry name" value="E3 ubiquitin-protein ligase RBBP6"/>
    <property type="match status" value="1"/>
</dbReference>
<feature type="compositionally biased region" description="Low complexity" evidence="7">
    <location>
        <begin position="399"/>
        <end position="435"/>
    </location>
</feature>
<keyword evidence="2" id="KW-0479">Metal-binding</keyword>
<dbReference type="GO" id="GO:0016567">
    <property type="term" value="P:protein ubiquitination"/>
    <property type="evidence" value="ECO:0007669"/>
    <property type="project" value="InterPro"/>
</dbReference>
<dbReference type="InterPro" id="IPR001878">
    <property type="entry name" value="Znf_CCHC"/>
</dbReference>
<dbReference type="PANTHER" id="PTHR15439:SF0">
    <property type="entry name" value="CELL DIVISION CYCLE AND APOPTOSIS REGULATOR PROTEIN 1-RELATED"/>
    <property type="match status" value="1"/>
</dbReference>
<evidence type="ECO:0000313" key="10">
    <source>
        <dbReference type="EMBL" id="SSD58357.1"/>
    </source>
</evidence>
<feature type="compositionally biased region" description="Polar residues" evidence="7">
    <location>
        <begin position="384"/>
        <end position="398"/>
    </location>
</feature>
<dbReference type="GO" id="GO:0008270">
    <property type="term" value="F:zinc ion binding"/>
    <property type="evidence" value="ECO:0007669"/>
    <property type="project" value="UniProtKB-KW"/>
</dbReference>
<dbReference type="PROSITE" id="PS51282">
    <property type="entry name" value="DWNN"/>
    <property type="match status" value="1"/>
</dbReference>
<protein>
    <submittedName>
        <fullName evidence="10">Related to Protein MPE1</fullName>
    </submittedName>
</protein>
<keyword evidence="4" id="KW-0862">Zinc</keyword>
<dbReference type="GO" id="GO:0061630">
    <property type="term" value="F:ubiquitin protein ligase activity"/>
    <property type="evidence" value="ECO:0007669"/>
    <property type="project" value="InterPro"/>
</dbReference>
<gene>
    <name evidence="10" type="ORF">SCODWIG_00118</name>
</gene>
<dbReference type="Proteomes" id="UP000262825">
    <property type="component" value="Unassembled WGS sequence"/>
</dbReference>
<dbReference type="GO" id="GO:0005634">
    <property type="term" value="C:nucleus"/>
    <property type="evidence" value="ECO:0007669"/>
    <property type="project" value="UniProtKB-SubCell"/>
</dbReference>
<dbReference type="Pfam" id="PF13696">
    <property type="entry name" value="zf-CCHC_2"/>
    <property type="match status" value="1"/>
</dbReference>
<dbReference type="SUPFAM" id="SSF57756">
    <property type="entry name" value="Retrovirus zinc finger-like domains"/>
    <property type="match status" value="1"/>
</dbReference>
<proteinExistence type="predicted"/>
<dbReference type="SMART" id="SM00343">
    <property type="entry name" value="ZnF_C2HC"/>
    <property type="match status" value="1"/>
</dbReference>
<dbReference type="InterPro" id="IPR013083">
    <property type="entry name" value="Znf_RING/FYVE/PHD"/>
</dbReference>
<evidence type="ECO:0000256" key="6">
    <source>
        <dbReference type="PROSITE-ProRule" id="PRU00047"/>
    </source>
</evidence>
<evidence type="ECO:0000313" key="11">
    <source>
        <dbReference type="Proteomes" id="UP000262825"/>
    </source>
</evidence>
<dbReference type="InterPro" id="IPR003613">
    <property type="entry name" value="Ubox_domain"/>
</dbReference>
<evidence type="ECO:0000256" key="4">
    <source>
        <dbReference type="ARBA" id="ARBA00022833"/>
    </source>
</evidence>
<feature type="region of interest" description="Disordered" evidence="7">
    <location>
        <begin position="274"/>
        <end position="293"/>
    </location>
</feature>
<dbReference type="Gene3D" id="3.30.40.10">
    <property type="entry name" value="Zinc/RING finger domain, C3HC4 (zinc finger)"/>
    <property type="match status" value="1"/>
</dbReference>
<name>A0A376B108_9ASCO</name>
<feature type="domain" description="DWNN" evidence="9">
    <location>
        <begin position="5"/>
        <end position="78"/>
    </location>
</feature>
<feature type="compositionally biased region" description="Basic and acidic residues" evidence="7">
    <location>
        <begin position="274"/>
        <end position="291"/>
    </location>
</feature>
<dbReference type="InterPro" id="IPR014891">
    <property type="entry name" value="DWNN_domain"/>
</dbReference>
<dbReference type="InterPro" id="IPR033489">
    <property type="entry name" value="RBBP6"/>
</dbReference>
<evidence type="ECO:0000256" key="3">
    <source>
        <dbReference type="ARBA" id="ARBA00022771"/>
    </source>
</evidence>
<dbReference type="Gene3D" id="3.10.20.90">
    <property type="entry name" value="Phosphatidylinositol 3-kinase Catalytic Subunit, Chain A, domain 1"/>
    <property type="match status" value="1"/>
</dbReference>
<evidence type="ECO:0000259" key="9">
    <source>
        <dbReference type="PROSITE" id="PS51282"/>
    </source>
</evidence>
<dbReference type="PANTHER" id="PTHR15439">
    <property type="entry name" value="RETINOBLASTOMA-BINDING PROTEIN 6"/>
    <property type="match status" value="1"/>
</dbReference>
<organism evidence="10 11">
    <name type="scientific">Saccharomycodes ludwigii</name>
    <dbReference type="NCBI Taxonomy" id="36035"/>
    <lineage>
        <taxon>Eukaryota</taxon>
        <taxon>Fungi</taxon>
        <taxon>Dikarya</taxon>
        <taxon>Ascomycota</taxon>
        <taxon>Saccharomycotina</taxon>
        <taxon>Saccharomycetes</taxon>
        <taxon>Saccharomycodales</taxon>
        <taxon>Saccharomycodaceae</taxon>
        <taxon>Saccharomycodes</taxon>
    </lineage>
</organism>
<evidence type="ECO:0000256" key="5">
    <source>
        <dbReference type="ARBA" id="ARBA00023242"/>
    </source>
</evidence>
<accession>A0A376B108</accession>
<dbReference type="PROSITE" id="PS50158">
    <property type="entry name" value="ZF_CCHC"/>
    <property type="match status" value="1"/>
</dbReference>
<keyword evidence="5" id="KW-0539">Nucleus</keyword>
<dbReference type="GO" id="GO:0006397">
    <property type="term" value="P:mRNA processing"/>
    <property type="evidence" value="ECO:0007669"/>
    <property type="project" value="InterPro"/>
</dbReference>
<evidence type="ECO:0000256" key="2">
    <source>
        <dbReference type="ARBA" id="ARBA00022723"/>
    </source>
</evidence>
<dbReference type="GO" id="GO:0006511">
    <property type="term" value="P:ubiquitin-dependent protein catabolic process"/>
    <property type="evidence" value="ECO:0007669"/>
    <property type="project" value="TreeGrafter"/>
</dbReference>
<dbReference type="EMBL" id="UFAJ01000007">
    <property type="protein sequence ID" value="SSD58357.1"/>
    <property type="molecule type" value="Genomic_DNA"/>
</dbReference>
<dbReference type="Pfam" id="PF08783">
    <property type="entry name" value="DWNN"/>
    <property type="match status" value="1"/>
</dbReference>
<dbReference type="Pfam" id="PF04564">
    <property type="entry name" value="U-box"/>
    <property type="match status" value="1"/>
</dbReference>
<comment type="subcellular location">
    <subcellularLocation>
        <location evidence="1">Nucleus</location>
    </subcellularLocation>
</comment>
<reference evidence="11" key="1">
    <citation type="submission" date="2018-06" db="EMBL/GenBank/DDBJ databases">
        <authorList>
            <person name="Guldener U."/>
        </authorList>
    </citation>
    <scope>NUCLEOTIDE SEQUENCE [LARGE SCALE GENOMIC DNA]</scope>
    <source>
        <strain evidence="11">UTAD17</strain>
    </source>
</reference>
<evidence type="ECO:0000259" key="8">
    <source>
        <dbReference type="PROSITE" id="PS50158"/>
    </source>
</evidence>
<feature type="region of interest" description="Disordered" evidence="7">
    <location>
        <begin position="384"/>
        <end position="449"/>
    </location>
</feature>